<organism evidence="1 2">
    <name type="scientific">Lelliottia wanjuensis</name>
    <dbReference type="NCBI Taxonomy" id="3050585"/>
    <lineage>
        <taxon>Bacteria</taxon>
        <taxon>Pseudomonadati</taxon>
        <taxon>Pseudomonadota</taxon>
        <taxon>Gammaproteobacteria</taxon>
        <taxon>Enterobacterales</taxon>
        <taxon>Enterobacteriaceae</taxon>
        <taxon>Lelliottia</taxon>
    </lineage>
</organism>
<dbReference type="CDD" id="cd09021">
    <property type="entry name" value="Aldose_epim_Ec_YphB"/>
    <property type="match status" value="1"/>
</dbReference>
<comment type="caution">
    <text evidence="1">The sequence shown here is derived from an EMBL/GenBank/DDBJ whole genome shotgun (WGS) entry which is preliminary data.</text>
</comment>
<dbReference type="SUPFAM" id="SSF74650">
    <property type="entry name" value="Galactose mutarotase-like"/>
    <property type="match status" value="1"/>
</dbReference>
<dbReference type="Gene3D" id="2.70.98.10">
    <property type="match status" value="1"/>
</dbReference>
<dbReference type="InterPro" id="IPR011013">
    <property type="entry name" value="Gal_mutarotase_sf_dom"/>
</dbReference>
<accession>A0AAP4D4G5</accession>
<protein>
    <submittedName>
        <fullName evidence="1">Aldose 1-epimerase</fullName>
    </submittedName>
</protein>
<dbReference type="InterPro" id="IPR008183">
    <property type="entry name" value="Aldose_1/G6P_1-epimerase"/>
</dbReference>
<gene>
    <name evidence="1" type="ORF">QQF32_18040</name>
</gene>
<dbReference type="Pfam" id="PF01263">
    <property type="entry name" value="Aldose_epim"/>
    <property type="match status" value="1"/>
</dbReference>
<keyword evidence="2" id="KW-1185">Reference proteome</keyword>
<dbReference type="GO" id="GO:0030246">
    <property type="term" value="F:carbohydrate binding"/>
    <property type="evidence" value="ECO:0007669"/>
    <property type="project" value="InterPro"/>
</dbReference>
<dbReference type="GO" id="GO:0005975">
    <property type="term" value="P:carbohydrate metabolic process"/>
    <property type="evidence" value="ECO:0007669"/>
    <property type="project" value="InterPro"/>
</dbReference>
<evidence type="ECO:0000313" key="1">
    <source>
        <dbReference type="EMBL" id="MDK9365101.1"/>
    </source>
</evidence>
<dbReference type="RefSeq" id="WP_285149788.1">
    <property type="nucleotide sequence ID" value="NZ_JASSOM010000067.1"/>
</dbReference>
<evidence type="ECO:0000313" key="2">
    <source>
        <dbReference type="Proteomes" id="UP001223214"/>
    </source>
</evidence>
<dbReference type="InterPro" id="IPR014718">
    <property type="entry name" value="GH-type_carb-bd"/>
</dbReference>
<sequence length="281" mass="31139">MTDSLLLQNAHLRLSVNPQGGGLRELFSLTHSTPVLWDQGDSALFPMLPLANRVAGNRFSFRGQEIALPHSPVDDEFFLHGNGWLERWSVESVSDTECLLLLRSQHPCGFDYLAGLRYGLRENVLRAELTLTHLGENPMLYGLGFHPWFVFDEGSRVQFSASGYWPEGEKHLPLAWQGEIPPAIDFSDAKHGESGWLNVGYSGWNGVAQIQRDVMTVTLSSQTPWLMLFRMSGESFLCLEPQSHPVNAHHQAGQPGLVALGRGDSTRLAMEIAVDTAISSC</sequence>
<dbReference type="GO" id="GO:0016853">
    <property type="term" value="F:isomerase activity"/>
    <property type="evidence" value="ECO:0007669"/>
    <property type="project" value="InterPro"/>
</dbReference>
<dbReference type="EMBL" id="JASSOM010000067">
    <property type="protein sequence ID" value="MDK9365101.1"/>
    <property type="molecule type" value="Genomic_DNA"/>
</dbReference>
<name>A0AAP4D4G5_9ENTR</name>
<proteinExistence type="predicted"/>
<dbReference type="Proteomes" id="UP001223214">
    <property type="component" value="Unassembled WGS sequence"/>
</dbReference>
<reference evidence="1 2" key="1">
    <citation type="submission" date="2023-06" db="EMBL/GenBank/DDBJ databases">
        <title>Identification and characterization of antibiotic-resistant Gram-negative bacteria.</title>
        <authorList>
            <person name="Cho G.-S."/>
            <person name="Lee J."/>
            <person name="Tai E."/>
            <person name="Jeong S."/>
            <person name="Kim I."/>
            <person name="Kim B.-E."/>
            <person name="Jeong M.-I."/>
            <person name="Oh K.-K."/>
            <person name="Franz C.M.A.P."/>
        </authorList>
    </citation>
    <scope>NUCLEOTIDE SEQUENCE [LARGE SCALE GENOMIC DNA]</scope>
    <source>
        <strain evidence="1 2">V106_12</strain>
    </source>
</reference>
<dbReference type="AlphaFoldDB" id="A0AAP4D4G5"/>